<evidence type="ECO:0000313" key="1">
    <source>
        <dbReference type="EMBL" id="EOS56509.1"/>
    </source>
</evidence>
<evidence type="ECO:0000313" key="2">
    <source>
        <dbReference type="Proteomes" id="UP000019598"/>
    </source>
</evidence>
<dbReference type="AlphaFoldDB" id="R9LCJ6"/>
<protein>
    <submittedName>
        <fullName evidence="1">Uncharacterized protein</fullName>
    </submittedName>
</protein>
<organism evidence="1 2">
    <name type="scientific">Paenibacillus barengoltzii G22</name>
    <dbReference type="NCBI Taxonomy" id="1235795"/>
    <lineage>
        <taxon>Bacteria</taxon>
        <taxon>Bacillati</taxon>
        <taxon>Bacillota</taxon>
        <taxon>Bacilli</taxon>
        <taxon>Bacillales</taxon>
        <taxon>Paenibacillaceae</taxon>
        <taxon>Paenibacillus</taxon>
    </lineage>
</organism>
<dbReference type="Proteomes" id="UP000019598">
    <property type="component" value="Unassembled WGS sequence"/>
</dbReference>
<comment type="caution">
    <text evidence="1">The sequence shown here is derived from an EMBL/GenBank/DDBJ whole genome shotgun (WGS) entry which is preliminary data.</text>
</comment>
<reference evidence="1 2" key="1">
    <citation type="submission" date="2013-04" db="EMBL/GenBank/DDBJ databases">
        <title>The Genome Sequence of Paenibacillus barengoltzii G22.</title>
        <authorList>
            <consortium name="The Broad Institute Genomics Platform"/>
            <consortium name="The Broad Institute Genome Sequencing Center for Infectious Disease"/>
            <person name="Earl A."/>
            <person name="Xavier R."/>
            <person name="Elson C."/>
            <person name="Duck W."/>
            <person name="Walker B."/>
            <person name="Young S."/>
            <person name="Zeng Q."/>
            <person name="Gargeya S."/>
            <person name="Fitzgerald M."/>
            <person name="Haas B."/>
            <person name="Abouelleil A."/>
            <person name="Allen A.W."/>
            <person name="Alvarado L."/>
            <person name="Arachchi H.M."/>
            <person name="Berlin A.M."/>
            <person name="Chapman S.B."/>
            <person name="Gainer-Dewar J."/>
            <person name="Goldberg J."/>
            <person name="Griggs A."/>
            <person name="Gujja S."/>
            <person name="Hansen M."/>
            <person name="Howarth C."/>
            <person name="Imamovic A."/>
            <person name="Ireland A."/>
            <person name="Larimer J."/>
            <person name="McCowan C."/>
            <person name="Murphy C."/>
            <person name="Pearson M."/>
            <person name="Poon T.W."/>
            <person name="Priest M."/>
            <person name="Roberts A."/>
            <person name="Saif S."/>
            <person name="Shea T."/>
            <person name="Sisk P."/>
            <person name="Sykes S."/>
            <person name="Wortman J."/>
            <person name="Nusbaum C."/>
            <person name="Birren B."/>
        </authorList>
    </citation>
    <scope>NUCLEOTIDE SEQUENCE [LARGE SCALE GENOMIC DNA]</scope>
    <source>
        <strain evidence="1 2">G22</strain>
    </source>
</reference>
<accession>R9LCJ6</accession>
<sequence>MRKLAILALVLTALGLGYFYISNSYSSTPIEAVEKVRFMNDGQLLHEAETDRGRVLFLLRHLQNGQTISAEYVQKTPLLGWKWGWGGGHTVPRISENEPDSFWTEQYFSSTKGTDADSPFPLLFGVIQYPQIDTIQVYSYTTNESLTATIQDTADSGIRIWYLFLPEEQGTRFKLTAQIGDHQIISTKISEL</sequence>
<gene>
    <name evidence="1" type="ORF">C812_02077</name>
</gene>
<dbReference type="STRING" id="1235795.C812_02077"/>
<name>R9LCJ6_9BACL</name>
<dbReference type="EMBL" id="ASSZ01000019">
    <property type="protein sequence ID" value="EOS56509.1"/>
    <property type="molecule type" value="Genomic_DNA"/>
</dbReference>
<dbReference type="RefSeq" id="WP_016312567.1">
    <property type="nucleotide sequence ID" value="NZ_KE159653.1"/>
</dbReference>
<dbReference type="OrthoDB" id="1902411at2"/>
<dbReference type="GeneID" id="43345092"/>
<dbReference type="PATRIC" id="fig|1235795.3.peg.2041"/>
<proteinExistence type="predicted"/>
<dbReference type="HOGENOM" id="CLU_118493_0_0_9"/>